<keyword evidence="6" id="KW-1185">Reference proteome</keyword>
<dbReference type="EMBL" id="WEGK01000002">
    <property type="protein sequence ID" value="MQY18313.1"/>
    <property type="molecule type" value="Genomic_DNA"/>
</dbReference>
<dbReference type="InterPro" id="IPR003399">
    <property type="entry name" value="Mce/MlaD"/>
</dbReference>
<gene>
    <name evidence="5" type="ORF">NRB20_13860</name>
</gene>
<accession>A0A7K0CY04</accession>
<dbReference type="InterPro" id="IPR052336">
    <property type="entry name" value="MlaD_Phospholipid_Transporter"/>
</dbReference>
<dbReference type="AlphaFoldDB" id="A0A7K0CY04"/>
<dbReference type="PRINTS" id="PR01782">
    <property type="entry name" value="MCEVIRFACTOR"/>
</dbReference>
<dbReference type="InterPro" id="IPR024516">
    <property type="entry name" value="Mce_C"/>
</dbReference>
<feature type="domain" description="Mce/MlaD" evidence="3">
    <location>
        <begin position="67"/>
        <end position="140"/>
    </location>
</feature>
<dbReference type="PANTHER" id="PTHR33371">
    <property type="entry name" value="INTERMEMBRANE PHOSPHOLIPID TRANSPORT SYSTEM BINDING PROTEIN MLAD-RELATED"/>
    <property type="match status" value="1"/>
</dbReference>
<comment type="caution">
    <text evidence="5">The sequence shown here is derived from an EMBL/GenBank/DDBJ whole genome shotgun (WGS) entry which is preliminary data.</text>
</comment>
<keyword evidence="2" id="KW-1133">Transmembrane helix</keyword>
<feature type="region of interest" description="Disordered" evidence="1">
    <location>
        <begin position="1"/>
        <end position="33"/>
    </location>
</feature>
<evidence type="ECO:0000259" key="4">
    <source>
        <dbReference type="Pfam" id="PF11887"/>
    </source>
</evidence>
<evidence type="ECO:0008006" key="7">
    <source>
        <dbReference type="Google" id="ProtNLM"/>
    </source>
</evidence>
<name>A0A7K0CY04_9NOCA</name>
<evidence type="ECO:0000256" key="2">
    <source>
        <dbReference type="SAM" id="Phobius"/>
    </source>
</evidence>
<dbReference type="Proteomes" id="UP000438448">
    <property type="component" value="Unassembled WGS sequence"/>
</dbReference>
<dbReference type="Pfam" id="PF02470">
    <property type="entry name" value="MlaD"/>
    <property type="match status" value="1"/>
</dbReference>
<dbReference type="PANTHER" id="PTHR33371:SF18">
    <property type="entry name" value="MCE-FAMILY PROTEIN MCE3C"/>
    <property type="match status" value="1"/>
</dbReference>
<feature type="transmembrane region" description="Helical" evidence="2">
    <location>
        <begin position="38"/>
        <end position="58"/>
    </location>
</feature>
<keyword evidence="2" id="KW-0812">Transmembrane</keyword>
<dbReference type="GO" id="GO:0005576">
    <property type="term" value="C:extracellular region"/>
    <property type="evidence" value="ECO:0007669"/>
    <property type="project" value="TreeGrafter"/>
</dbReference>
<evidence type="ECO:0000259" key="3">
    <source>
        <dbReference type="Pfam" id="PF02470"/>
    </source>
</evidence>
<keyword evidence="2" id="KW-0472">Membrane</keyword>
<dbReference type="InterPro" id="IPR005693">
    <property type="entry name" value="Mce"/>
</dbReference>
<feature type="domain" description="Mammalian cell entry C-terminal" evidence="4">
    <location>
        <begin position="145"/>
        <end position="360"/>
    </location>
</feature>
<evidence type="ECO:0000313" key="6">
    <source>
        <dbReference type="Proteomes" id="UP000438448"/>
    </source>
</evidence>
<dbReference type="Pfam" id="PF11887">
    <property type="entry name" value="Mce4_CUP1"/>
    <property type="match status" value="1"/>
</dbReference>
<proteinExistence type="predicted"/>
<reference evidence="5 6" key="1">
    <citation type="submission" date="2019-10" db="EMBL/GenBank/DDBJ databases">
        <title>Nocardia macrotermitis sp. nov. and Nocardia aurantia sp. nov., isolated from the gut of fungus growing-termite Macrotermes natalensis.</title>
        <authorList>
            <person name="Benndorf R."/>
            <person name="Schwitalla J."/>
            <person name="Martin K."/>
            <person name="De Beer W."/>
            <person name="Kaster A.-K."/>
            <person name="Vollmers J."/>
            <person name="Poulsen M."/>
            <person name="Beemelmanns C."/>
        </authorList>
    </citation>
    <scope>NUCLEOTIDE SEQUENCE [LARGE SCALE GENOMIC DNA]</scope>
    <source>
        <strain evidence="5 6">RB20</strain>
    </source>
</reference>
<protein>
    <recommendedName>
        <fullName evidence="7">MCE family protein</fullName>
    </recommendedName>
</protein>
<dbReference type="NCBIfam" id="TIGR00996">
    <property type="entry name" value="Mtu_fam_mce"/>
    <property type="match status" value="1"/>
</dbReference>
<evidence type="ECO:0000313" key="5">
    <source>
        <dbReference type="EMBL" id="MQY18313.1"/>
    </source>
</evidence>
<organism evidence="5 6">
    <name type="scientific">Nocardia macrotermitis</name>
    <dbReference type="NCBI Taxonomy" id="2585198"/>
    <lineage>
        <taxon>Bacteria</taxon>
        <taxon>Bacillati</taxon>
        <taxon>Actinomycetota</taxon>
        <taxon>Actinomycetes</taxon>
        <taxon>Mycobacteriales</taxon>
        <taxon>Nocardiaceae</taxon>
        <taxon>Nocardia</taxon>
    </lineage>
</organism>
<evidence type="ECO:0000256" key="1">
    <source>
        <dbReference type="SAM" id="MobiDB-lite"/>
    </source>
</evidence>
<sequence length="361" mass="38909">MDERKLLGKPGAGGQGPEEAASVTTQGLRPRRNERSPAFMGGLGLFLVLLVAVSAFFVDRLPLIGAGTKYTAEFSEAAGLKKGNEVRIAGVKVGDVLDVGLDGDRVLVSFRTKDAWIGNDTTASIQIKTVLGQKYLALDPKGTRPANPSDRIPLSRTVSPYDVTEAFQDAAKDIEQTDTAQLAKSMQVLSDAFSETPPDIRNSIDGVARLSETLAKRDEQLKQLFAATNKTTKVLADRNVQFERLLANGGQLLAELNIRQQAIAQLLTGAKTIATELTTLVHDNEQQIGPALTNLQKSIDMLNDNQQNISKTLTLAAPFYGLYSNVLGNGRWFDAVIVNLIPPALPDVPGNRPPIRNLGGR</sequence>